<dbReference type="AlphaFoldDB" id="A0A4D7QSK4"/>
<protein>
    <recommendedName>
        <fullName evidence="3">GNAT family N-acetyltransferase</fullName>
    </recommendedName>
</protein>
<sequence>MFTARIIDANEAMAVFGLVRLCYPEIEVSAWRDHLVRLGVGRRKIAGCIVVSDQRGYSHAACLYRIAPDPRSGRRLEISYLSKAELPASTAHDVLLDYVDNLARREGCGHILVEDTGARISDRRIASWAQVDHDLASHHFRPESLGFVKAVEPLTCAS</sequence>
<organism evidence="1 2">
    <name type="scientific">Phreatobacter aquaticus</name>
    <dbReference type="NCBI Taxonomy" id="2570229"/>
    <lineage>
        <taxon>Bacteria</taxon>
        <taxon>Pseudomonadati</taxon>
        <taxon>Pseudomonadota</taxon>
        <taxon>Alphaproteobacteria</taxon>
        <taxon>Hyphomicrobiales</taxon>
        <taxon>Phreatobacteraceae</taxon>
        <taxon>Phreatobacter</taxon>
    </lineage>
</organism>
<accession>A0A4D7QSK4</accession>
<proteinExistence type="predicted"/>
<evidence type="ECO:0008006" key="3">
    <source>
        <dbReference type="Google" id="ProtNLM"/>
    </source>
</evidence>
<name>A0A4D7QSK4_9HYPH</name>
<evidence type="ECO:0000313" key="2">
    <source>
        <dbReference type="Proteomes" id="UP000298588"/>
    </source>
</evidence>
<dbReference type="Proteomes" id="UP000298588">
    <property type="component" value="Chromosome"/>
</dbReference>
<gene>
    <name evidence="1" type="ORF">E8L99_22935</name>
</gene>
<keyword evidence="2" id="KW-1185">Reference proteome</keyword>
<reference evidence="1 2" key="1">
    <citation type="submission" date="2019-04" db="EMBL/GenBank/DDBJ databases">
        <title>Phreatobacter aquaticus sp. nov.</title>
        <authorList>
            <person name="Choi A."/>
            <person name="Baek K."/>
        </authorList>
    </citation>
    <scope>NUCLEOTIDE SEQUENCE [LARGE SCALE GENOMIC DNA]</scope>
    <source>
        <strain evidence="1 2">NMCR1094</strain>
    </source>
</reference>
<dbReference type="OrthoDB" id="8479388at2"/>
<dbReference type="KEGG" id="paqt:E8L99_22935"/>
<evidence type="ECO:0000313" key="1">
    <source>
        <dbReference type="EMBL" id="QCK88409.1"/>
    </source>
</evidence>
<dbReference type="EMBL" id="CP039865">
    <property type="protein sequence ID" value="QCK88409.1"/>
    <property type="molecule type" value="Genomic_DNA"/>
</dbReference>
<dbReference type="RefSeq" id="WP_137101735.1">
    <property type="nucleotide sequence ID" value="NZ_CP039865.1"/>
</dbReference>